<protein>
    <recommendedName>
        <fullName evidence="1">F-box domain-containing protein</fullName>
    </recommendedName>
</protein>
<dbReference type="PANTHER" id="PTHR31960:SF18">
    <property type="entry name" value="F-BOX PROTEIN PP2-A14"/>
    <property type="match status" value="1"/>
</dbReference>
<keyword evidence="3" id="KW-1185">Reference proteome</keyword>
<dbReference type="InterPro" id="IPR001810">
    <property type="entry name" value="F-box_dom"/>
</dbReference>
<comment type="caution">
    <text evidence="2">The sequence shown here is derived from an EMBL/GenBank/DDBJ whole genome shotgun (WGS) entry which is preliminary data.</text>
</comment>
<name>A0AAN7QU39_9MYRT</name>
<evidence type="ECO:0000313" key="3">
    <source>
        <dbReference type="Proteomes" id="UP001345219"/>
    </source>
</evidence>
<organism evidence="2 3">
    <name type="scientific">Trapa incisa</name>
    <dbReference type="NCBI Taxonomy" id="236973"/>
    <lineage>
        <taxon>Eukaryota</taxon>
        <taxon>Viridiplantae</taxon>
        <taxon>Streptophyta</taxon>
        <taxon>Embryophyta</taxon>
        <taxon>Tracheophyta</taxon>
        <taxon>Spermatophyta</taxon>
        <taxon>Magnoliopsida</taxon>
        <taxon>eudicotyledons</taxon>
        <taxon>Gunneridae</taxon>
        <taxon>Pentapetalae</taxon>
        <taxon>rosids</taxon>
        <taxon>malvids</taxon>
        <taxon>Myrtales</taxon>
        <taxon>Lythraceae</taxon>
        <taxon>Trapa</taxon>
    </lineage>
</organism>
<dbReference type="CDD" id="cd22162">
    <property type="entry name" value="F-box_AtSKIP3-like"/>
    <property type="match status" value="1"/>
</dbReference>
<dbReference type="PROSITE" id="PS50181">
    <property type="entry name" value="FBOX"/>
    <property type="match status" value="1"/>
</dbReference>
<feature type="domain" description="F-box" evidence="1">
    <location>
        <begin position="69"/>
        <end position="115"/>
    </location>
</feature>
<dbReference type="Proteomes" id="UP001345219">
    <property type="component" value="Chromosome 14"/>
</dbReference>
<dbReference type="SUPFAM" id="SSF81383">
    <property type="entry name" value="F-box domain"/>
    <property type="match status" value="1"/>
</dbReference>
<dbReference type="PANTHER" id="PTHR31960">
    <property type="entry name" value="F-BOX PROTEIN PP2-A15"/>
    <property type="match status" value="1"/>
</dbReference>
<evidence type="ECO:0000259" key="1">
    <source>
        <dbReference type="PROSITE" id="PS50181"/>
    </source>
</evidence>
<gene>
    <name evidence="2" type="ORF">SAY87_017473</name>
</gene>
<sequence>MNKYDSYSNKVWWDQNGGSILHTKIIYNPKWAVFSNIMGGLISVVSTANIDEGTRGEGSPEYLDYSIRGIGLGDLPECCIKSILSKLHPLEICKLARLNRAFWVASTADNLWESKLPPNYMFLIERVLGLPSTPASCLTKKEIYSTPCRHNRFHDGSKVRESGISPADLVGRIGR</sequence>
<proteinExistence type="predicted"/>
<evidence type="ECO:0000313" key="2">
    <source>
        <dbReference type="EMBL" id="KAK4777286.1"/>
    </source>
</evidence>
<accession>A0AAN7QU39</accession>
<dbReference type="InterPro" id="IPR036047">
    <property type="entry name" value="F-box-like_dom_sf"/>
</dbReference>
<dbReference type="EMBL" id="JAXIOK010000002">
    <property type="protein sequence ID" value="KAK4777286.1"/>
    <property type="molecule type" value="Genomic_DNA"/>
</dbReference>
<reference evidence="2 3" key="1">
    <citation type="journal article" date="2023" name="Hortic Res">
        <title>Pangenome of water caltrop reveals structural variations and asymmetric subgenome divergence after allopolyploidization.</title>
        <authorList>
            <person name="Zhang X."/>
            <person name="Chen Y."/>
            <person name="Wang L."/>
            <person name="Yuan Y."/>
            <person name="Fang M."/>
            <person name="Shi L."/>
            <person name="Lu R."/>
            <person name="Comes H.P."/>
            <person name="Ma Y."/>
            <person name="Chen Y."/>
            <person name="Huang G."/>
            <person name="Zhou Y."/>
            <person name="Zheng Z."/>
            <person name="Qiu Y."/>
        </authorList>
    </citation>
    <scope>NUCLEOTIDE SEQUENCE [LARGE SCALE GENOMIC DNA]</scope>
    <source>
        <tissue evidence="2">Roots</tissue>
    </source>
</reference>
<dbReference type="AlphaFoldDB" id="A0AAN7QU39"/>